<protein>
    <submittedName>
        <fullName evidence="4">Family of serine hydrolases 3</fullName>
        <ecNumber evidence="4">1.5.1.3</ecNumber>
    </submittedName>
</protein>
<organism evidence="4 5">
    <name type="scientific">Vanrija albida</name>
    <dbReference type="NCBI Taxonomy" id="181172"/>
    <lineage>
        <taxon>Eukaryota</taxon>
        <taxon>Fungi</taxon>
        <taxon>Dikarya</taxon>
        <taxon>Basidiomycota</taxon>
        <taxon>Agaricomycotina</taxon>
        <taxon>Tremellomycetes</taxon>
        <taxon>Trichosporonales</taxon>
        <taxon>Trichosporonaceae</taxon>
        <taxon>Vanrija</taxon>
    </lineage>
</organism>
<feature type="compositionally biased region" description="Polar residues" evidence="2">
    <location>
        <begin position="249"/>
        <end position="269"/>
    </location>
</feature>
<evidence type="ECO:0000259" key="3">
    <source>
        <dbReference type="Pfam" id="PF03959"/>
    </source>
</evidence>
<dbReference type="Proteomes" id="UP001565368">
    <property type="component" value="Unassembled WGS sequence"/>
</dbReference>
<feature type="domain" description="Serine hydrolase" evidence="3">
    <location>
        <begin position="3"/>
        <end position="225"/>
    </location>
</feature>
<dbReference type="Gene3D" id="3.40.50.1820">
    <property type="entry name" value="alpha/beta hydrolase"/>
    <property type="match status" value="1"/>
</dbReference>
<dbReference type="SUPFAM" id="SSF53474">
    <property type="entry name" value="alpha/beta-Hydrolases"/>
    <property type="match status" value="1"/>
</dbReference>
<dbReference type="GO" id="GO:0016787">
    <property type="term" value="F:hydrolase activity"/>
    <property type="evidence" value="ECO:0007669"/>
    <property type="project" value="UniProtKB-KW"/>
</dbReference>
<gene>
    <name evidence="4" type="primary">FSH3_1</name>
    <name evidence="4" type="ORF">Q8F55_002604</name>
</gene>
<keyword evidence="1 4" id="KW-0378">Hydrolase</keyword>
<dbReference type="InterPro" id="IPR005645">
    <property type="entry name" value="FSH-like_dom"/>
</dbReference>
<dbReference type="PANTHER" id="PTHR48070:SF6">
    <property type="entry name" value="ESTERASE OVCA2"/>
    <property type="match status" value="1"/>
</dbReference>
<dbReference type="EC" id="1.5.1.3" evidence="4"/>
<sequence length="277" mass="29654">MAPTRILALCGFTQNATIYSKQLGAVRKTAKNAEFIFLEPPIVVQKADMPWNQGSLDQFASNATTEEDAQTPETTPRAWWLSSGDTASKKVFRRFDESVKYIHDFMVANGPFDGIMGFSQGACMAAVVAALLEKPGLHPDWPASPALPKLKFLIAVGGFLPAAAEPSFEGYFPLPANLPVLHVLGKNDVVVNAERSQSLIDGSLNSRVELHDGGHFTPSKASWRHFFNAYITAVANGEDQNDVPPVNSFGPSGANTPATGSGTPRSSTPAPAELTRA</sequence>
<keyword evidence="4" id="KW-0560">Oxidoreductase</keyword>
<accession>A0ABR3QA97</accession>
<keyword evidence="5" id="KW-1185">Reference proteome</keyword>
<feature type="region of interest" description="Disordered" evidence="2">
    <location>
        <begin position="241"/>
        <end position="277"/>
    </location>
</feature>
<evidence type="ECO:0000256" key="2">
    <source>
        <dbReference type="SAM" id="MobiDB-lite"/>
    </source>
</evidence>
<evidence type="ECO:0000256" key="1">
    <source>
        <dbReference type="ARBA" id="ARBA00022801"/>
    </source>
</evidence>
<name>A0ABR3QA97_9TREE</name>
<dbReference type="Pfam" id="PF03959">
    <property type="entry name" value="FSH1"/>
    <property type="match status" value="1"/>
</dbReference>
<evidence type="ECO:0000313" key="4">
    <source>
        <dbReference type="EMBL" id="KAL1411640.1"/>
    </source>
</evidence>
<evidence type="ECO:0000313" key="5">
    <source>
        <dbReference type="Proteomes" id="UP001565368"/>
    </source>
</evidence>
<dbReference type="EMBL" id="JBBXJM010000002">
    <property type="protein sequence ID" value="KAL1411640.1"/>
    <property type="molecule type" value="Genomic_DNA"/>
</dbReference>
<dbReference type="PANTHER" id="PTHR48070">
    <property type="entry name" value="ESTERASE OVCA2"/>
    <property type="match status" value="1"/>
</dbReference>
<dbReference type="GeneID" id="95983647"/>
<proteinExistence type="predicted"/>
<comment type="caution">
    <text evidence="4">The sequence shown here is derived from an EMBL/GenBank/DDBJ whole genome shotgun (WGS) entry which is preliminary data.</text>
</comment>
<dbReference type="RefSeq" id="XP_069211584.1">
    <property type="nucleotide sequence ID" value="XM_069351198.1"/>
</dbReference>
<dbReference type="GO" id="GO:0004146">
    <property type="term" value="F:dihydrofolate reductase activity"/>
    <property type="evidence" value="ECO:0007669"/>
    <property type="project" value="UniProtKB-EC"/>
</dbReference>
<dbReference type="InterPro" id="IPR050593">
    <property type="entry name" value="LovG"/>
</dbReference>
<dbReference type="InterPro" id="IPR029058">
    <property type="entry name" value="AB_hydrolase_fold"/>
</dbReference>
<reference evidence="4 5" key="1">
    <citation type="submission" date="2023-08" db="EMBL/GenBank/DDBJ databases">
        <title>Annotated Genome Sequence of Vanrija albida AlHP1.</title>
        <authorList>
            <person name="Herzog R."/>
        </authorList>
    </citation>
    <scope>NUCLEOTIDE SEQUENCE [LARGE SCALE GENOMIC DNA]</scope>
    <source>
        <strain evidence="4 5">AlHP1</strain>
    </source>
</reference>